<dbReference type="PRINTS" id="PR01576">
    <property type="entry name" value="PDEFORMYLASE"/>
</dbReference>
<dbReference type="PANTHER" id="PTHR10458">
    <property type="entry name" value="PEPTIDE DEFORMYLASE"/>
    <property type="match status" value="1"/>
</dbReference>
<dbReference type="Pfam" id="PF01327">
    <property type="entry name" value="Pep_deformylase"/>
    <property type="match status" value="1"/>
</dbReference>
<dbReference type="HAMAP" id="MF_00163">
    <property type="entry name" value="Pep_deformylase"/>
    <property type="match status" value="1"/>
</dbReference>
<dbReference type="SUPFAM" id="SSF56420">
    <property type="entry name" value="Peptide deformylase"/>
    <property type="match status" value="1"/>
</dbReference>
<gene>
    <name evidence="2" type="ORF">UFOVP250_178</name>
</gene>
<dbReference type="Gene3D" id="3.90.45.10">
    <property type="entry name" value="Peptide deformylase"/>
    <property type="match status" value="1"/>
</dbReference>
<sequence>MSEVISFNTDELAKPILAPEAPPQIFGLVHESHEILSKVLPEFDFANPPVNPNEFASTLVETCKAHNGYGLSANQCGFEHRVFVAGHGDNYVAYFNPEILTTSTTTSHMAEGCLSYPFLGLHITRPDTIVVKYQDFNGETHQETFDGLTARIIQHELDHLNGIVYTSRAKPLALQMSLKKRDKLMKKLRLK</sequence>
<dbReference type="InterPro" id="IPR036821">
    <property type="entry name" value="Peptide_deformylase_sf"/>
</dbReference>
<accession>A0A6J5LIQ0</accession>
<name>A0A6J5LIQ0_9CAUD</name>
<dbReference type="GO" id="GO:0042586">
    <property type="term" value="F:peptide deformylase activity"/>
    <property type="evidence" value="ECO:0007669"/>
    <property type="project" value="InterPro"/>
</dbReference>
<reference evidence="2" key="1">
    <citation type="submission" date="2020-04" db="EMBL/GenBank/DDBJ databases">
        <authorList>
            <person name="Chiriac C."/>
            <person name="Salcher M."/>
            <person name="Ghai R."/>
            <person name="Kavagutti S V."/>
        </authorList>
    </citation>
    <scope>NUCLEOTIDE SEQUENCE</scope>
</reference>
<evidence type="ECO:0000313" key="2">
    <source>
        <dbReference type="EMBL" id="CAB4133432.1"/>
    </source>
</evidence>
<proteinExistence type="inferred from homology"/>
<dbReference type="PIRSF" id="PIRSF004749">
    <property type="entry name" value="Pep_def"/>
    <property type="match status" value="1"/>
</dbReference>
<comment type="similarity">
    <text evidence="1">Belongs to the polypeptide deformylase family.</text>
</comment>
<dbReference type="CDD" id="cd00487">
    <property type="entry name" value="Pep_deformylase"/>
    <property type="match status" value="1"/>
</dbReference>
<dbReference type="InterPro" id="IPR023635">
    <property type="entry name" value="Peptide_deformylase"/>
</dbReference>
<dbReference type="PANTHER" id="PTHR10458:SF22">
    <property type="entry name" value="PEPTIDE DEFORMYLASE"/>
    <property type="match status" value="1"/>
</dbReference>
<organism evidence="2">
    <name type="scientific">uncultured Caudovirales phage</name>
    <dbReference type="NCBI Taxonomy" id="2100421"/>
    <lineage>
        <taxon>Viruses</taxon>
        <taxon>Duplodnaviria</taxon>
        <taxon>Heunggongvirae</taxon>
        <taxon>Uroviricota</taxon>
        <taxon>Caudoviricetes</taxon>
        <taxon>Peduoviridae</taxon>
        <taxon>Maltschvirus</taxon>
        <taxon>Maltschvirus maltsch</taxon>
    </lineage>
</organism>
<dbReference type="NCBIfam" id="TIGR00079">
    <property type="entry name" value="pept_deformyl"/>
    <property type="match status" value="1"/>
</dbReference>
<dbReference type="EMBL" id="LR796270">
    <property type="protein sequence ID" value="CAB4133432.1"/>
    <property type="molecule type" value="Genomic_DNA"/>
</dbReference>
<evidence type="ECO:0000256" key="1">
    <source>
        <dbReference type="ARBA" id="ARBA00010759"/>
    </source>
</evidence>
<protein>
    <submittedName>
        <fullName evidence="2">Def N-formylmethionyl-tRNA deformylase</fullName>
    </submittedName>
</protein>